<evidence type="ECO:0000259" key="1">
    <source>
        <dbReference type="PROSITE" id="PS50943"/>
    </source>
</evidence>
<dbReference type="Pfam" id="PF01381">
    <property type="entry name" value="HTH_3"/>
    <property type="match status" value="1"/>
</dbReference>
<evidence type="ECO:0000313" key="2">
    <source>
        <dbReference type="EMBL" id="MBU9726969.1"/>
    </source>
</evidence>
<dbReference type="InterPro" id="IPR001387">
    <property type="entry name" value="Cro/C1-type_HTH"/>
</dbReference>
<dbReference type="CDD" id="cd00093">
    <property type="entry name" value="HTH_XRE"/>
    <property type="match status" value="1"/>
</dbReference>
<dbReference type="SUPFAM" id="SSF47413">
    <property type="entry name" value="lambda repressor-like DNA-binding domains"/>
    <property type="match status" value="1"/>
</dbReference>
<name>A0ABS6K8W4_9FIRM</name>
<keyword evidence="3" id="KW-1185">Reference proteome</keyword>
<protein>
    <submittedName>
        <fullName evidence="2">Helix-turn-helix domain-containing protein</fullName>
    </submittedName>
</protein>
<dbReference type="Proteomes" id="UP001314681">
    <property type="component" value="Unassembled WGS sequence"/>
</dbReference>
<dbReference type="SMART" id="SM00530">
    <property type="entry name" value="HTH_XRE"/>
    <property type="match status" value="1"/>
</dbReference>
<dbReference type="RefSeq" id="WP_158354125.1">
    <property type="nucleotide sequence ID" value="NZ_JAHQCX010000008.1"/>
</dbReference>
<evidence type="ECO:0000313" key="3">
    <source>
        <dbReference type="Proteomes" id="UP001314681"/>
    </source>
</evidence>
<dbReference type="PROSITE" id="PS50943">
    <property type="entry name" value="HTH_CROC1"/>
    <property type="match status" value="1"/>
</dbReference>
<reference evidence="2 3" key="1">
    <citation type="submission" date="2021-06" db="EMBL/GenBank/DDBJ databases">
        <title>Description of novel taxa of the family Lachnospiraceae.</title>
        <authorList>
            <person name="Chaplin A.V."/>
            <person name="Sokolova S.R."/>
            <person name="Pikina A.P."/>
            <person name="Korzhanova M."/>
            <person name="Belova V."/>
            <person name="Korostin D."/>
            <person name="Efimov B.A."/>
        </authorList>
    </citation>
    <scope>NUCLEOTIDE SEQUENCE [LARGE SCALE GENOMIC DNA]</scope>
    <source>
        <strain evidence="2 3">ASD4241</strain>
    </source>
</reference>
<organism evidence="2 3">
    <name type="scientific">Diplocloster modestus</name>
    <dbReference type="NCBI Taxonomy" id="2850322"/>
    <lineage>
        <taxon>Bacteria</taxon>
        <taxon>Bacillati</taxon>
        <taxon>Bacillota</taxon>
        <taxon>Clostridia</taxon>
        <taxon>Lachnospirales</taxon>
        <taxon>Lachnospiraceae</taxon>
        <taxon>Diplocloster</taxon>
    </lineage>
</organism>
<comment type="caution">
    <text evidence="2">The sequence shown here is derived from an EMBL/GenBank/DDBJ whole genome shotgun (WGS) entry which is preliminary data.</text>
</comment>
<feature type="domain" description="HTH cro/C1-type" evidence="1">
    <location>
        <begin position="15"/>
        <end position="69"/>
    </location>
</feature>
<gene>
    <name evidence="2" type="ORF">KTH90_13180</name>
</gene>
<proteinExistence type="predicted"/>
<dbReference type="EMBL" id="JAHQCX010000008">
    <property type="protein sequence ID" value="MBU9726969.1"/>
    <property type="molecule type" value="Genomic_DNA"/>
</dbReference>
<accession>A0ABS6K8W4</accession>
<dbReference type="InterPro" id="IPR010982">
    <property type="entry name" value="Lambda_DNA-bd_dom_sf"/>
</dbReference>
<sequence>MEINKDFNLLVGLRIREVREALQMSREQFCEKCDISESFLAAVESGIKSITSKTIYKICSGCNISADYLIFGNHAGYQNDMILELLNSLDDASRESAIRILTEFINAIRRKPSP</sequence>
<dbReference type="Gene3D" id="1.10.260.40">
    <property type="entry name" value="lambda repressor-like DNA-binding domains"/>
    <property type="match status" value="1"/>
</dbReference>